<reference evidence="2 3" key="1">
    <citation type="submission" date="2018-01" db="EMBL/GenBank/DDBJ databases">
        <authorList>
            <person name="Paulsen S."/>
            <person name="Gram L.K."/>
        </authorList>
    </citation>
    <scope>NUCLEOTIDE SEQUENCE [LARGE SCALE GENOMIC DNA]</scope>
    <source>
        <strain evidence="2 3">S2676</strain>
    </source>
</reference>
<evidence type="ECO:0000313" key="2">
    <source>
        <dbReference type="EMBL" id="TMP27730.1"/>
    </source>
</evidence>
<dbReference type="RefSeq" id="WP_138551625.1">
    <property type="nucleotide sequence ID" value="NZ_PNCH01000028.1"/>
</dbReference>
<accession>A0A5S3WKB5</accession>
<comment type="caution">
    <text evidence="2">The sequence shown here is derived from an EMBL/GenBank/DDBJ whole genome shotgun (WGS) entry which is preliminary data.</text>
</comment>
<evidence type="ECO:0000313" key="3">
    <source>
        <dbReference type="Proteomes" id="UP000310249"/>
    </source>
</evidence>
<name>A0A5S3WKB5_9GAMM</name>
<organism evidence="2 3">
    <name type="scientific">Pseudoalteromonas rubra</name>
    <dbReference type="NCBI Taxonomy" id="43658"/>
    <lineage>
        <taxon>Bacteria</taxon>
        <taxon>Pseudomonadati</taxon>
        <taxon>Pseudomonadota</taxon>
        <taxon>Gammaproteobacteria</taxon>
        <taxon>Alteromonadales</taxon>
        <taxon>Pseudoalteromonadaceae</taxon>
        <taxon>Pseudoalteromonas</taxon>
    </lineage>
</organism>
<sequence>MKTLKALTLVTGTLFAGSAFSAQMVCDIYPKSGGQSWGNGTAYCGAIDFSFGNSTSGRFYINNITKPVEEVRWSGIANCSGGTSCGVTIRAYSPNNKASALILYKDGTWERTNTAHAEYETGH</sequence>
<feature type="chain" id="PRO_5024311705" evidence="1">
    <location>
        <begin position="22"/>
        <end position="123"/>
    </location>
</feature>
<dbReference type="EMBL" id="PNCI01000030">
    <property type="protein sequence ID" value="TMP27730.1"/>
    <property type="molecule type" value="Genomic_DNA"/>
</dbReference>
<feature type="signal peptide" evidence="1">
    <location>
        <begin position="1"/>
        <end position="21"/>
    </location>
</feature>
<evidence type="ECO:0000256" key="1">
    <source>
        <dbReference type="SAM" id="SignalP"/>
    </source>
</evidence>
<dbReference type="OrthoDB" id="6291037at2"/>
<protein>
    <submittedName>
        <fullName evidence="2">Uncharacterized protein</fullName>
    </submittedName>
</protein>
<gene>
    <name evidence="2" type="ORF">CWB99_13635</name>
</gene>
<dbReference type="AlphaFoldDB" id="A0A5S3WKB5"/>
<reference evidence="3" key="2">
    <citation type="submission" date="2019-06" db="EMBL/GenBank/DDBJ databases">
        <title>Co-occurence of chitin degradation, pigmentation and bioactivity in marine Pseudoalteromonas.</title>
        <authorList>
            <person name="Sonnenschein E.C."/>
            <person name="Bech P.K."/>
        </authorList>
    </citation>
    <scope>NUCLEOTIDE SEQUENCE [LARGE SCALE GENOMIC DNA]</scope>
    <source>
        <strain evidence="3">S2676</strain>
    </source>
</reference>
<proteinExistence type="predicted"/>
<keyword evidence="1" id="KW-0732">Signal</keyword>
<dbReference type="Proteomes" id="UP000310249">
    <property type="component" value="Unassembled WGS sequence"/>
</dbReference>